<organism evidence="12">
    <name type="scientific">Tetraselmis sp. GSL018</name>
    <dbReference type="NCBI Taxonomy" id="582737"/>
    <lineage>
        <taxon>Eukaryota</taxon>
        <taxon>Viridiplantae</taxon>
        <taxon>Chlorophyta</taxon>
        <taxon>core chlorophytes</taxon>
        <taxon>Chlorodendrophyceae</taxon>
        <taxon>Chlorodendrales</taxon>
        <taxon>Chlorodendraceae</taxon>
        <taxon>Tetraselmis</taxon>
    </lineage>
</organism>
<accession>A0A061R4J9</accession>
<dbReference type="InterPro" id="IPR016166">
    <property type="entry name" value="FAD-bd_PCMH"/>
</dbReference>
<dbReference type="GO" id="GO:0071949">
    <property type="term" value="F:FAD binding"/>
    <property type="evidence" value="ECO:0007669"/>
    <property type="project" value="InterPro"/>
</dbReference>
<dbReference type="GO" id="GO:1903457">
    <property type="term" value="P:lactate catabolic process"/>
    <property type="evidence" value="ECO:0007669"/>
    <property type="project" value="TreeGrafter"/>
</dbReference>
<keyword evidence="6" id="KW-0809">Transit peptide</keyword>
<dbReference type="GO" id="GO:0005739">
    <property type="term" value="C:mitochondrion"/>
    <property type="evidence" value="ECO:0007669"/>
    <property type="project" value="UniProtKB-SubCell"/>
</dbReference>
<dbReference type="InterPro" id="IPR036318">
    <property type="entry name" value="FAD-bd_PCMH-like_sf"/>
</dbReference>
<dbReference type="GO" id="GO:0004458">
    <property type="term" value="F:D-lactate dehydrogenase (cytochrome) activity"/>
    <property type="evidence" value="ECO:0007669"/>
    <property type="project" value="UniProtKB-EC"/>
</dbReference>
<dbReference type="PROSITE" id="PS00198">
    <property type="entry name" value="4FE4S_FER_1"/>
    <property type="match status" value="1"/>
</dbReference>
<evidence type="ECO:0000256" key="1">
    <source>
        <dbReference type="ARBA" id="ARBA00001974"/>
    </source>
</evidence>
<dbReference type="SUPFAM" id="SSF55103">
    <property type="entry name" value="FAD-linked oxidases, C-terminal domain"/>
    <property type="match status" value="1"/>
</dbReference>
<name>A0A061R4J9_9CHLO</name>
<dbReference type="Gene3D" id="3.30.70.2740">
    <property type="match status" value="1"/>
</dbReference>
<dbReference type="InterPro" id="IPR006094">
    <property type="entry name" value="Oxid_FAD_bind_N"/>
</dbReference>
<dbReference type="InterPro" id="IPR009051">
    <property type="entry name" value="Helical_ferredxn"/>
</dbReference>
<dbReference type="InterPro" id="IPR017896">
    <property type="entry name" value="4Fe4S_Fe-S-bd"/>
</dbReference>
<protein>
    <recommendedName>
        <fullName evidence="9">D-lactate dehydrogenase (cytochrome)</fullName>
        <ecNumber evidence="9">1.1.2.4</ecNumber>
    </recommendedName>
</protein>
<dbReference type="AlphaFoldDB" id="A0A061R4J9"/>
<dbReference type="PANTHER" id="PTHR11748:SF111">
    <property type="entry name" value="D-LACTATE DEHYDROGENASE, MITOCHONDRIAL-RELATED"/>
    <property type="match status" value="1"/>
</dbReference>
<dbReference type="InterPro" id="IPR004113">
    <property type="entry name" value="FAD-bd_oxidored_4_C"/>
</dbReference>
<dbReference type="Gene3D" id="1.10.1060.10">
    <property type="entry name" value="Alpha-helical ferredoxin"/>
    <property type="match status" value="1"/>
</dbReference>
<evidence type="ECO:0000256" key="9">
    <source>
        <dbReference type="ARBA" id="ARBA00038897"/>
    </source>
</evidence>
<dbReference type="SUPFAM" id="SSF46548">
    <property type="entry name" value="alpha-helical ferredoxin"/>
    <property type="match status" value="1"/>
</dbReference>
<evidence type="ECO:0000256" key="8">
    <source>
        <dbReference type="ARBA" id="ARBA00023128"/>
    </source>
</evidence>
<evidence type="ECO:0000256" key="6">
    <source>
        <dbReference type="ARBA" id="ARBA00022946"/>
    </source>
</evidence>
<proteinExistence type="inferred from homology"/>
<dbReference type="InterPro" id="IPR016164">
    <property type="entry name" value="FAD-linked_Oxase-like_C"/>
</dbReference>
<evidence type="ECO:0000313" key="12">
    <source>
        <dbReference type="EMBL" id="JAC65595.1"/>
    </source>
</evidence>
<evidence type="ECO:0000256" key="7">
    <source>
        <dbReference type="ARBA" id="ARBA00023002"/>
    </source>
</evidence>
<evidence type="ECO:0000256" key="5">
    <source>
        <dbReference type="ARBA" id="ARBA00022827"/>
    </source>
</evidence>
<dbReference type="InterPro" id="IPR016169">
    <property type="entry name" value="FAD-bd_PCMH_sub2"/>
</dbReference>
<dbReference type="Pfam" id="PF13183">
    <property type="entry name" value="Fer4_8"/>
    <property type="match status" value="1"/>
</dbReference>
<reference evidence="12" key="1">
    <citation type="submission" date="2014-05" db="EMBL/GenBank/DDBJ databases">
        <title>The transcriptome of the halophilic microalga Tetraselmis sp. GSL018 isolated from the Great Salt Lake, Utah.</title>
        <authorList>
            <person name="Jinkerson R.E."/>
            <person name="D'Adamo S."/>
            <person name="Posewitz M.C."/>
        </authorList>
    </citation>
    <scope>NUCLEOTIDE SEQUENCE</scope>
    <source>
        <strain evidence="12">GSL018</strain>
    </source>
</reference>
<dbReference type="InterPro" id="IPR016167">
    <property type="entry name" value="FAD-bd_PCMH_sub1"/>
</dbReference>
<dbReference type="EMBL" id="GBEZ01021132">
    <property type="protein sequence ID" value="JAC65595.1"/>
    <property type="molecule type" value="Transcribed_RNA"/>
</dbReference>
<gene>
    <name evidence="12" type="ORF">TSPGSL018_15692</name>
</gene>
<dbReference type="SUPFAM" id="SSF56176">
    <property type="entry name" value="FAD-binding/transporter-associated domain-like"/>
    <property type="match status" value="1"/>
</dbReference>
<dbReference type="Gene3D" id="3.30.465.10">
    <property type="match status" value="1"/>
</dbReference>
<evidence type="ECO:0000256" key="4">
    <source>
        <dbReference type="ARBA" id="ARBA00022630"/>
    </source>
</evidence>
<evidence type="ECO:0000256" key="2">
    <source>
        <dbReference type="ARBA" id="ARBA00004173"/>
    </source>
</evidence>
<dbReference type="PROSITE" id="PS51379">
    <property type="entry name" value="4FE4S_FER_2"/>
    <property type="match status" value="1"/>
</dbReference>
<evidence type="ECO:0000259" key="10">
    <source>
        <dbReference type="PROSITE" id="PS51379"/>
    </source>
</evidence>
<keyword evidence="4" id="KW-0285">Flavoprotein</keyword>
<dbReference type="Gene3D" id="3.30.43.10">
    <property type="entry name" value="Uridine Diphospho-n-acetylenolpyruvylglucosamine Reductase, domain 2"/>
    <property type="match status" value="1"/>
</dbReference>
<dbReference type="InterPro" id="IPR017900">
    <property type="entry name" value="4Fe4S_Fe_S_CS"/>
</dbReference>
<dbReference type="FunFam" id="3.30.43.10:FF:000018">
    <property type="entry name" value="D-lactate dehydrogenase (Dld)"/>
    <property type="match status" value="1"/>
</dbReference>
<comment type="similarity">
    <text evidence="3">Belongs to the FAD-binding oxidoreductase/transferase type 4 family.</text>
</comment>
<evidence type="ECO:0000259" key="11">
    <source>
        <dbReference type="PROSITE" id="PS51387"/>
    </source>
</evidence>
<feature type="domain" description="FAD-binding PCMH-type" evidence="11">
    <location>
        <begin position="171"/>
        <end position="412"/>
    </location>
</feature>
<dbReference type="GO" id="GO:0008720">
    <property type="term" value="F:D-lactate dehydrogenase (NAD+) activity"/>
    <property type="evidence" value="ECO:0007669"/>
    <property type="project" value="TreeGrafter"/>
</dbReference>
<keyword evidence="8" id="KW-0496">Mitochondrion</keyword>
<dbReference type="FunFam" id="3.30.70.2740:FF:000006">
    <property type="entry name" value="NAD-independent D-lactate dehydrogenase"/>
    <property type="match status" value="1"/>
</dbReference>
<sequence length="1117" mass="122614">MGRRAAAARLHRVLNSHYTGLNSSTRSDVSQLQHTASSSTLVPSGIVCAAHSILLASRNTRLETVEKRSPAFVSRTVVTQQETTSASVELKPQFRLKEVPQVRTDAVGAISLASEEDLAAKQDVYENMDGRRHDDGRYKEFMKEVGTFVPEARLFTDPVRTFAYGTDASFYRLNPKLVIKVNSEAEMAKILPIARKHGVPVTFRAAGTSLSGQAITDSVLLKISHTGKNFRNFKIHGDGSMITVEPGLIGGEVNRILENHKKKGGHDIQYKIGPDPSSIDSCMVGGIVANNSSGMCCGVSQNTYHTLKDARIVFADGTVLDTADPESCAAFRKSHEGLLNAVQALARRVQADRELTNLIRRKFSIKCTTGYSLNALVDFPADDPLEIVKRLMVGSEGTLGFVSQATYNTVPEWANKASAFIMFPDIHSACKGAAVLRNETAVDAVELFDNASLIQSREISEDLVKLVKGLGEDMDPLAASLLVECRGQTKEDLQASIDEVSRALKSAGLAFGARKDDPKPLETYAFTEKPDEYKVFWDVRKGLIPIVGAARETGTSMLIEDVACPVDKLADMCVDLMEMFQRYGYADASCFGHALEGNMHLVFAQGFRTPEEVKRFGDMMDEMCHIVATKHSGSLKGEHSTGRNMAPFVELEWGAKATELMWELKELFDPEFVLNPGVILNRDQDVHLKSLKPSPSASALVDRCIECGFCESNCPSKDLSLTPRQRITAYREINRLRALTARTAEEEKRLRDFEKIYDYDGNATCAADGMCQEKCPVKINTGELIKAIRAEEMSEQKTASSIAMSLAKHFSGITRVVPPFLNMVDFAHGLLGPKPLELISGALNKASGRMIPVWSPYMPKGSPRLSEPLPPVDHGPSRIPRKVVYLPACVTRMMGPARGDDITKSVPDTLLSLFSKAGYEVVYPKGIDSLCCGMMFNSRGFKEASGFVGGNMEKAILEASENGKYPVVIDTSPCLSQVKSSLSEPSLRFSLYEPVEFIRYFLMEHLEFEPMKEKIVVHVPCSSKKMGIEESFMKVAERCAKEVTPSGIPCCGMAGDRSMRYPELSANSLQHLNVEGCSDGYSTSRTCEMSLSTNSGIHFKGLVYLVDQCTKPKQPSA</sequence>
<comment type="cofactor">
    <cofactor evidence="1">
        <name>FAD</name>
        <dbReference type="ChEBI" id="CHEBI:57692"/>
    </cofactor>
</comment>
<dbReference type="Pfam" id="PF02913">
    <property type="entry name" value="FAD-oxidase_C"/>
    <property type="match status" value="1"/>
</dbReference>
<dbReference type="GO" id="GO:0051536">
    <property type="term" value="F:iron-sulfur cluster binding"/>
    <property type="evidence" value="ECO:0007669"/>
    <property type="project" value="InterPro"/>
</dbReference>
<keyword evidence="5" id="KW-0274">FAD</keyword>
<dbReference type="EC" id="1.1.2.4" evidence="9"/>
<dbReference type="PROSITE" id="PS51387">
    <property type="entry name" value="FAD_PCMH"/>
    <property type="match status" value="1"/>
</dbReference>
<comment type="subcellular location">
    <subcellularLocation>
        <location evidence="2">Mitochondrion</location>
    </subcellularLocation>
</comment>
<keyword evidence="7" id="KW-0560">Oxidoreductase</keyword>
<evidence type="ECO:0000256" key="3">
    <source>
        <dbReference type="ARBA" id="ARBA00008000"/>
    </source>
</evidence>
<dbReference type="PANTHER" id="PTHR11748">
    <property type="entry name" value="D-LACTATE DEHYDROGENASE"/>
    <property type="match status" value="1"/>
</dbReference>
<dbReference type="Pfam" id="PF01565">
    <property type="entry name" value="FAD_binding_4"/>
    <property type="match status" value="1"/>
</dbReference>
<feature type="domain" description="4Fe-4S ferredoxin-type" evidence="10">
    <location>
        <begin position="693"/>
        <end position="724"/>
    </location>
</feature>